<evidence type="ECO:0000256" key="4">
    <source>
        <dbReference type="SAM" id="MobiDB-lite"/>
    </source>
</evidence>
<evidence type="ECO:0000313" key="6">
    <source>
        <dbReference type="Ensembl" id="ENSACIP00000025048.1"/>
    </source>
</evidence>
<dbReference type="STRING" id="61819.ENSACIP00000025048"/>
<dbReference type="GO" id="GO:0051301">
    <property type="term" value="P:cell division"/>
    <property type="evidence" value="ECO:0007669"/>
    <property type="project" value="UniProtKB-KW"/>
</dbReference>
<feature type="domain" description="Septin-type G" evidence="5">
    <location>
        <begin position="147"/>
        <end position="419"/>
    </location>
</feature>
<protein>
    <submittedName>
        <fullName evidence="6">Septin 4a</fullName>
    </submittedName>
</protein>
<keyword evidence="7" id="KW-1185">Reference proteome</keyword>
<dbReference type="InterPro" id="IPR027417">
    <property type="entry name" value="P-loop_NTPase"/>
</dbReference>
<evidence type="ECO:0000256" key="2">
    <source>
        <dbReference type="ARBA" id="ARBA00023134"/>
    </source>
</evidence>
<dbReference type="Ensembl" id="ENSACIT00000025701.1">
    <property type="protein sequence ID" value="ENSACIP00000025048.1"/>
    <property type="gene ID" value="ENSACIG00000018748.1"/>
</dbReference>
<organism evidence="6 7">
    <name type="scientific">Amphilophus citrinellus</name>
    <name type="common">Midas cichlid</name>
    <name type="synonym">Cichlasoma citrinellum</name>
    <dbReference type="NCBI Taxonomy" id="61819"/>
    <lineage>
        <taxon>Eukaryota</taxon>
        <taxon>Metazoa</taxon>
        <taxon>Chordata</taxon>
        <taxon>Craniata</taxon>
        <taxon>Vertebrata</taxon>
        <taxon>Euteleostomi</taxon>
        <taxon>Actinopterygii</taxon>
        <taxon>Neopterygii</taxon>
        <taxon>Teleostei</taxon>
        <taxon>Neoteleostei</taxon>
        <taxon>Acanthomorphata</taxon>
        <taxon>Ovalentaria</taxon>
        <taxon>Cichlomorphae</taxon>
        <taxon>Cichliformes</taxon>
        <taxon>Cichlidae</taxon>
        <taxon>New World cichlids</taxon>
        <taxon>Cichlasomatinae</taxon>
        <taxon>Heroini</taxon>
        <taxon>Amphilophus</taxon>
    </lineage>
</organism>
<evidence type="ECO:0000256" key="3">
    <source>
        <dbReference type="RuleBase" id="RU004560"/>
    </source>
</evidence>
<accession>A0A3Q0STS2</accession>
<dbReference type="CDD" id="cd01850">
    <property type="entry name" value="CDC_Septin"/>
    <property type="match status" value="1"/>
</dbReference>
<evidence type="ECO:0000313" key="7">
    <source>
        <dbReference type="Proteomes" id="UP000261340"/>
    </source>
</evidence>
<feature type="region of interest" description="Disordered" evidence="4">
    <location>
        <begin position="32"/>
        <end position="57"/>
    </location>
</feature>
<name>A0A3Q0STS2_AMPCI</name>
<keyword evidence="1 3" id="KW-0547">Nucleotide-binding</keyword>
<proteinExistence type="inferred from homology"/>
<dbReference type="GO" id="GO:0005525">
    <property type="term" value="F:GTP binding"/>
    <property type="evidence" value="ECO:0007669"/>
    <property type="project" value="UniProtKB-KW"/>
</dbReference>
<reference evidence="6" key="2">
    <citation type="submission" date="2025-09" db="UniProtKB">
        <authorList>
            <consortium name="Ensembl"/>
        </authorList>
    </citation>
    <scope>IDENTIFICATION</scope>
</reference>
<evidence type="ECO:0000256" key="1">
    <source>
        <dbReference type="ARBA" id="ARBA00022741"/>
    </source>
</evidence>
<sequence>MSSLSIRDQEEMRFPYAMRDLPLLSHSGELHHIPGHCETEGNETPTNGRHHSLPGTPSLARTIPFHPGGSPAVSPRQNYVRLDPEFQHLSLRKQIVSQVSLDSPLSPSMRPRSPWGRFDPYDSPEDQDKEYVGFATLPNQVHRKTVKKGFTFTLIVAESGLGKSTLINSLFLTDLYKDRKVPNAERISRTVAIIKHAIGIEEKGIKLRLTIIDTPGFGDAINNTEWRHVEDYIDQQFEQYFRDESGLNRRNIQDNRVHCCLYFISPFGHLRPLDVDCMRALHEKVNIIPVLAKADSLTPAEVCRKKMKLQIREEIKQFGINIYQFPECDSDEDEDFKTQEQILKNSIPFAVIGSNVQVESKGRKFRGRVYPWGVVEVENPAHSDFLLLRNMLVRTHMQDLKDVTREIHYENYRAQCIQNMTRMVVLERKRLREKYQDGSEADFPLPLAITDTEKERLIYEKDEELRKMQEVLERIQEQMQHS</sequence>
<dbReference type="PROSITE" id="PS51719">
    <property type="entry name" value="G_SEPTIN"/>
    <property type="match status" value="1"/>
</dbReference>
<dbReference type="GeneTree" id="ENSGT00940000157152"/>
<dbReference type="AlphaFoldDB" id="A0A3Q0STS2"/>
<comment type="similarity">
    <text evidence="3">Belongs to the TRAFAC class TrmE-Era-EngA-EngB-Septin-like GTPase superfamily. Septin GTPase family.</text>
</comment>
<keyword evidence="2 3" id="KW-0342">GTP-binding</keyword>
<dbReference type="InterPro" id="IPR016491">
    <property type="entry name" value="Septin"/>
</dbReference>
<dbReference type="GO" id="GO:0005737">
    <property type="term" value="C:cytoplasm"/>
    <property type="evidence" value="ECO:0007669"/>
    <property type="project" value="UniProtKB-SubCell"/>
</dbReference>
<reference evidence="6" key="1">
    <citation type="submission" date="2025-08" db="UniProtKB">
        <authorList>
            <consortium name="Ensembl"/>
        </authorList>
    </citation>
    <scope>IDENTIFICATION</scope>
</reference>
<evidence type="ECO:0000259" key="5">
    <source>
        <dbReference type="PROSITE" id="PS51719"/>
    </source>
</evidence>
<dbReference type="Gene3D" id="3.40.50.300">
    <property type="entry name" value="P-loop containing nucleotide triphosphate hydrolases"/>
    <property type="match status" value="1"/>
</dbReference>
<dbReference type="SUPFAM" id="SSF52540">
    <property type="entry name" value="P-loop containing nucleoside triphosphate hydrolases"/>
    <property type="match status" value="1"/>
</dbReference>
<dbReference type="Pfam" id="PF00735">
    <property type="entry name" value="Septin"/>
    <property type="match status" value="1"/>
</dbReference>
<dbReference type="PANTHER" id="PTHR18884">
    <property type="entry name" value="SEPTIN"/>
    <property type="match status" value="1"/>
</dbReference>
<dbReference type="Proteomes" id="UP000261340">
    <property type="component" value="Unplaced"/>
</dbReference>
<dbReference type="InterPro" id="IPR030379">
    <property type="entry name" value="G_SEPTIN_dom"/>
</dbReference>